<dbReference type="InterPro" id="IPR014194">
    <property type="entry name" value="Spore_III_AE"/>
</dbReference>
<keyword evidence="4" id="KW-1185">Reference proteome</keyword>
<dbReference type="AlphaFoldDB" id="A0A9Y2EVU4"/>
<keyword evidence="1" id="KW-1133">Transmembrane helix</keyword>
<accession>A0A9Y2EVU4</accession>
<feature type="transmembrane region" description="Helical" evidence="1">
    <location>
        <begin position="98"/>
        <end position="115"/>
    </location>
</feature>
<feature type="transmembrane region" description="Helical" evidence="1">
    <location>
        <begin position="277"/>
        <end position="299"/>
    </location>
</feature>
<reference evidence="3" key="1">
    <citation type="submission" date="2023-03" db="EMBL/GenBank/DDBJ databases">
        <title>Selenobaculum gbiensis gen. nov. sp. nov., a new bacterium isolated from the gut microbiota of IBD patient.</title>
        <authorList>
            <person name="Yeo S."/>
            <person name="Park H."/>
            <person name="Huh C.S."/>
        </authorList>
    </citation>
    <scope>NUCLEOTIDE SEQUENCE</scope>
    <source>
        <strain evidence="3">ICN-92133</strain>
    </source>
</reference>
<gene>
    <name evidence="3" type="primary">spoIIIAE</name>
    <name evidence="3" type="ORF">P3F81_05145</name>
</gene>
<feature type="transmembrane region" description="Helical" evidence="1">
    <location>
        <begin position="241"/>
        <end position="265"/>
    </location>
</feature>
<dbReference type="EMBL" id="CP120678">
    <property type="protein sequence ID" value="WIW71689.1"/>
    <property type="molecule type" value="Genomic_DNA"/>
</dbReference>
<feature type="chain" id="PRO_5040794664" evidence="2">
    <location>
        <begin position="21"/>
        <end position="387"/>
    </location>
</feature>
<name>A0A9Y2EVU4_9FIRM</name>
<evidence type="ECO:0000256" key="2">
    <source>
        <dbReference type="SAM" id="SignalP"/>
    </source>
</evidence>
<dbReference type="KEGG" id="sgbi:P3F81_05145"/>
<feature type="transmembrane region" description="Helical" evidence="1">
    <location>
        <begin position="127"/>
        <end position="148"/>
    </location>
</feature>
<dbReference type="RefSeq" id="WP_147670730.1">
    <property type="nucleotide sequence ID" value="NZ_CP120678.1"/>
</dbReference>
<organism evidence="3 4">
    <name type="scientific">Selenobaculum gibii</name>
    <dbReference type="NCBI Taxonomy" id="3054208"/>
    <lineage>
        <taxon>Bacteria</taxon>
        <taxon>Bacillati</taxon>
        <taxon>Bacillota</taxon>
        <taxon>Negativicutes</taxon>
        <taxon>Selenomonadales</taxon>
        <taxon>Selenomonadaceae</taxon>
        <taxon>Selenobaculum</taxon>
    </lineage>
</organism>
<feature type="signal peptide" evidence="2">
    <location>
        <begin position="1"/>
        <end position="20"/>
    </location>
</feature>
<dbReference type="Proteomes" id="UP001243623">
    <property type="component" value="Chromosome"/>
</dbReference>
<sequence>MKKFFTIILYFFLFTTNVYAEEVVNRDEIEAEVFSTLSTDAVNHFIDDINKDLTVTVPSLDIATIKKIAEKGLDLDFTGIGNDIMRKIFHEIVTNAEIMGKLLFLAVLCTLLRNLQNSFENSSIAMLAYSVCFVFLSVIALTAFYHALQIAAKTIDSMVTFMEAILPLMITLLAGVGALTSASLFSPLMVIVVGMISNLVKTVVFPLLMISAGLECTNYIADKYKLSNLTSLLKQSSMVCLGFMMVVFIGIITIQGVTGGVADGLTLRTAKFATASFIPVVGKVFADTVELAMGAALLIKNSIGIFGVIVIIMICLLPMIKMFSLVLIIKVTGALIQPMGDERMAKCLMSIGNHLLLAAGALLTVVLMFFLAITMIVGIGSMAVMLR</sequence>
<evidence type="ECO:0000313" key="3">
    <source>
        <dbReference type="EMBL" id="WIW71689.1"/>
    </source>
</evidence>
<proteinExistence type="predicted"/>
<keyword evidence="1" id="KW-0472">Membrane</keyword>
<protein>
    <submittedName>
        <fullName evidence="3">Stage III sporulation protein AE</fullName>
    </submittedName>
</protein>
<evidence type="ECO:0000313" key="4">
    <source>
        <dbReference type="Proteomes" id="UP001243623"/>
    </source>
</evidence>
<dbReference type="Pfam" id="PF09546">
    <property type="entry name" value="Spore_III_AE"/>
    <property type="match status" value="1"/>
</dbReference>
<keyword evidence="2" id="KW-0732">Signal</keyword>
<feature type="transmembrane region" description="Helical" evidence="1">
    <location>
        <begin position="305"/>
        <end position="335"/>
    </location>
</feature>
<keyword evidence="1" id="KW-0812">Transmembrane</keyword>
<evidence type="ECO:0000256" key="1">
    <source>
        <dbReference type="SAM" id="Phobius"/>
    </source>
</evidence>
<dbReference type="NCBIfam" id="TIGR02829">
    <property type="entry name" value="spore_III_AE"/>
    <property type="match status" value="1"/>
</dbReference>
<feature type="transmembrane region" description="Helical" evidence="1">
    <location>
        <begin position="168"/>
        <end position="196"/>
    </location>
</feature>
<feature type="transmembrane region" description="Helical" evidence="1">
    <location>
        <begin position="355"/>
        <end position="386"/>
    </location>
</feature>